<name>N8Y5V9_9GAMM</name>
<proteinExistence type="predicted"/>
<sequence length="217" mass="24792">MNKAQANEEKQLFKVVGHNTKIARNIGGITRSELMDMVWAYSNNQKYANRVSELEGGDKRIELITFYRLCKSLNVSADFLLGLSDDYERENLEAKTAGRIFQAICGAVQESTEQICERMSGVIRHLPPYQGEMLKTKARTAVDVFNRHSHDLAFRAQYGDVLDAMSDLQSAVMEFDKFFARQMRMIEMSMMTMLDDQGPEGNKRLTMTLEQPQSEKV</sequence>
<reference evidence="1 2" key="1">
    <citation type="submission" date="2013-02" db="EMBL/GenBank/DDBJ databases">
        <title>The Genome Sequence of Acinetobacter schindleri NIPH 900.</title>
        <authorList>
            <consortium name="The Broad Institute Genome Sequencing Platform"/>
            <consortium name="The Broad Institute Genome Sequencing Center for Infectious Disease"/>
            <person name="Cerqueira G."/>
            <person name="Feldgarden M."/>
            <person name="Courvalin P."/>
            <person name="Perichon B."/>
            <person name="Grillot-Courvalin C."/>
            <person name="Clermont D."/>
            <person name="Rocha E."/>
            <person name="Yoon E.-J."/>
            <person name="Nemec A."/>
            <person name="Walker B."/>
            <person name="Young S.K."/>
            <person name="Zeng Q."/>
            <person name="Gargeya S."/>
            <person name="Fitzgerald M."/>
            <person name="Haas B."/>
            <person name="Abouelleil A."/>
            <person name="Alvarado L."/>
            <person name="Arachchi H.M."/>
            <person name="Berlin A.M."/>
            <person name="Chapman S.B."/>
            <person name="Dewar J."/>
            <person name="Goldberg J."/>
            <person name="Griggs A."/>
            <person name="Gujja S."/>
            <person name="Hansen M."/>
            <person name="Howarth C."/>
            <person name="Imamovic A."/>
            <person name="Larimer J."/>
            <person name="McCowan C."/>
            <person name="Murphy C."/>
            <person name="Neiman D."/>
            <person name="Pearson M."/>
            <person name="Priest M."/>
            <person name="Roberts A."/>
            <person name="Saif S."/>
            <person name="Shea T."/>
            <person name="Sisk P."/>
            <person name="Sykes S."/>
            <person name="Wortman J."/>
            <person name="Nusbaum C."/>
            <person name="Birren B."/>
        </authorList>
    </citation>
    <scope>NUCLEOTIDE SEQUENCE [LARGE SCALE GENOMIC DNA]</scope>
    <source>
        <strain evidence="1 2">NIPH 900</strain>
    </source>
</reference>
<dbReference type="EMBL" id="APPI01000003">
    <property type="protein sequence ID" value="ENV14710.1"/>
    <property type="molecule type" value="Genomic_DNA"/>
</dbReference>
<dbReference type="SUPFAM" id="SSF47413">
    <property type="entry name" value="lambda repressor-like DNA-binding domains"/>
    <property type="match status" value="1"/>
</dbReference>
<dbReference type="HOGENOM" id="CLU_1270040_0_0_6"/>
<dbReference type="InterPro" id="IPR010982">
    <property type="entry name" value="Lambda_DNA-bd_dom_sf"/>
</dbReference>
<evidence type="ECO:0000313" key="1">
    <source>
        <dbReference type="EMBL" id="ENV14710.1"/>
    </source>
</evidence>
<dbReference type="Gene3D" id="1.10.260.40">
    <property type="entry name" value="lambda repressor-like DNA-binding domains"/>
    <property type="match status" value="1"/>
</dbReference>
<dbReference type="PATRIC" id="fig|1217675.3.peg.51"/>
<dbReference type="GO" id="GO:0003677">
    <property type="term" value="F:DNA binding"/>
    <property type="evidence" value="ECO:0007669"/>
    <property type="project" value="InterPro"/>
</dbReference>
<keyword evidence="2" id="KW-1185">Reference proteome</keyword>
<protein>
    <submittedName>
        <fullName evidence="1">Uncharacterized protein</fullName>
    </submittedName>
</protein>
<dbReference type="RefSeq" id="WP_004811448.1">
    <property type="nucleotide sequence ID" value="NZ_KB849446.1"/>
</dbReference>
<dbReference type="Proteomes" id="UP000018438">
    <property type="component" value="Unassembled WGS sequence"/>
</dbReference>
<organism evidence="1 2">
    <name type="scientific">Acinetobacter schindleri NIPH 900</name>
    <dbReference type="NCBI Taxonomy" id="1217675"/>
    <lineage>
        <taxon>Bacteria</taxon>
        <taxon>Pseudomonadati</taxon>
        <taxon>Pseudomonadota</taxon>
        <taxon>Gammaproteobacteria</taxon>
        <taxon>Moraxellales</taxon>
        <taxon>Moraxellaceae</taxon>
        <taxon>Acinetobacter</taxon>
    </lineage>
</organism>
<accession>N8Y5V9</accession>
<gene>
    <name evidence="1" type="ORF">F965_00056</name>
</gene>
<dbReference type="AlphaFoldDB" id="N8Y5V9"/>
<comment type="caution">
    <text evidence="1">The sequence shown here is derived from an EMBL/GenBank/DDBJ whole genome shotgun (WGS) entry which is preliminary data.</text>
</comment>
<evidence type="ECO:0000313" key="2">
    <source>
        <dbReference type="Proteomes" id="UP000018438"/>
    </source>
</evidence>